<feature type="transmembrane region" description="Helical" evidence="1">
    <location>
        <begin position="150"/>
        <end position="173"/>
    </location>
</feature>
<name>A0A370FDR7_9BURK</name>
<dbReference type="AlphaFoldDB" id="A0A370FDR7"/>
<evidence type="ECO:0000313" key="3">
    <source>
        <dbReference type="EMBL" id="RDI21942.1"/>
    </source>
</evidence>
<keyword evidence="1" id="KW-0472">Membrane</keyword>
<dbReference type="InterPro" id="IPR007038">
    <property type="entry name" value="HupE_UreJ"/>
</dbReference>
<keyword evidence="1" id="KW-1133">Transmembrane helix</keyword>
<dbReference type="PIRSF" id="PIRSF016919">
    <property type="entry name" value="HupE_UreJ"/>
    <property type="match status" value="1"/>
</dbReference>
<protein>
    <submittedName>
        <fullName evidence="3">Urease accessory protein</fullName>
    </submittedName>
</protein>
<feature type="transmembrane region" description="Helical" evidence="1">
    <location>
        <begin position="97"/>
        <end position="114"/>
    </location>
</feature>
<evidence type="ECO:0000256" key="1">
    <source>
        <dbReference type="SAM" id="Phobius"/>
    </source>
</evidence>
<sequence length="201" mass="19753">MRTSRPLLLCIATTLAATAALPALAHTGADAGAHHGFVAGFVHPLTGLDHLAAMVAVGLWSALAATSRRELLAAPVGFAGMLLAGALAGLAGLSLPAVEPMIAASLLVLGLLVATQRRLPAAAAAALVGVFAVFHGIAHGRELAEHGGAIATLAGMLVATVGLHAAGIGLGLALRHANRWLPRIAGAAVGLFGLALLGGIA</sequence>
<dbReference type="RefSeq" id="WP_114803865.1">
    <property type="nucleotide sequence ID" value="NZ_QQAV01000008.1"/>
</dbReference>
<evidence type="ECO:0000313" key="4">
    <source>
        <dbReference type="Proteomes" id="UP000255265"/>
    </source>
</evidence>
<feature type="transmembrane region" description="Helical" evidence="1">
    <location>
        <begin position="180"/>
        <end position="200"/>
    </location>
</feature>
<keyword evidence="4" id="KW-1185">Reference proteome</keyword>
<accession>A0A370FDR7</accession>
<feature type="signal peptide" evidence="2">
    <location>
        <begin position="1"/>
        <end position="25"/>
    </location>
</feature>
<evidence type="ECO:0000256" key="2">
    <source>
        <dbReference type="SAM" id="SignalP"/>
    </source>
</evidence>
<dbReference type="Pfam" id="PF04955">
    <property type="entry name" value="HupE_UreJ"/>
    <property type="match status" value="1"/>
</dbReference>
<reference evidence="3 4" key="1">
    <citation type="submission" date="2018-07" db="EMBL/GenBank/DDBJ databases">
        <title>Genomic Encyclopedia of Type Strains, Phase IV (KMG-IV): sequencing the most valuable type-strain genomes for metagenomic binning, comparative biology and taxonomic classification.</title>
        <authorList>
            <person name="Goeker M."/>
        </authorList>
    </citation>
    <scope>NUCLEOTIDE SEQUENCE [LARGE SCALE GENOMIC DNA]</scope>
    <source>
        <strain evidence="3 4">DSM 21352</strain>
    </source>
</reference>
<proteinExistence type="predicted"/>
<dbReference type="OrthoDB" id="9808192at2"/>
<keyword evidence="2" id="KW-0732">Signal</keyword>
<dbReference type="EMBL" id="QQAV01000008">
    <property type="protein sequence ID" value="RDI21942.1"/>
    <property type="molecule type" value="Genomic_DNA"/>
</dbReference>
<gene>
    <name evidence="3" type="ORF">DFR41_10866</name>
</gene>
<organism evidence="3 4">
    <name type="scientific">Pseudacidovorax intermedius</name>
    <dbReference type="NCBI Taxonomy" id="433924"/>
    <lineage>
        <taxon>Bacteria</taxon>
        <taxon>Pseudomonadati</taxon>
        <taxon>Pseudomonadota</taxon>
        <taxon>Betaproteobacteria</taxon>
        <taxon>Burkholderiales</taxon>
        <taxon>Comamonadaceae</taxon>
        <taxon>Pseudacidovorax</taxon>
    </lineage>
</organism>
<feature type="transmembrane region" description="Helical" evidence="1">
    <location>
        <begin position="121"/>
        <end position="138"/>
    </location>
</feature>
<comment type="caution">
    <text evidence="3">The sequence shown here is derived from an EMBL/GenBank/DDBJ whole genome shotgun (WGS) entry which is preliminary data.</text>
</comment>
<keyword evidence="1" id="KW-0812">Transmembrane</keyword>
<dbReference type="Proteomes" id="UP000255265">
    <property type="component" value="Unassembled WGS sequence"/>
</dbReference>
<feature type="chain" id="PRO_5016967770" evidence="2">
    <location>
        <begin position="26"/>
        <end position="201"/>
    </location>
</feature>
<feature type="transmembrane region" description="Helical" evidence="1">
    <location>
        <begin position="41"/>
        <end position="64"/>
    </location>
</feature>
<feature type="transmembrane region" description="Helical" evidence="1">
    <location>
        <begin position="71"/>
        <end position="91"/>
    </location>
</feature>